<dbReference type="Gene3D" id="3.30.530.20">
    <property type="match status" value="1"/>
</dbReference>
<dbReference type="SUPFAM" id="SSF55961">
    <property type="entry name" value="Bet v1-like"/>
    <property type="match status" value="1"/>
</dbReference>
<gene>
    <name evidence="1" type="ORF">GCM10023173_00830</name>
</gene>
<evidence type="ECO:0008006" key="3">
    <source>
        <dbReference type="Google" id="ProtNLM"/>
    </source>
</evidence>
<reference evidence="2" key="1">
    <citation type="journal article" date="2019" name="Int. J. Syst. Evol. Microbiol.">
        <title>The Global Catalogue of Microorganisms (GCM) 10K type strain sequencing project: providing services to taxonomists for standard genome sequencing and annotation.</title>
        <authorList>
            <consortium name="The Broad Institute Genomics Platform"/>
            <consortium name="The Broad Institute Genome Sequencing Center for Infectious Disease"/>
            <person name="Wu L."/>
            <person name="Ma J."/>
        </authorList>
    </citation>
    <scope>NUCLEOTIDE SEQUENCE [LARGE SCALE GENOMIC DNA]</scope>
    <source>
        <strain evidence="2">JCM 17858</strain>
    </source>
</reference>
<dbReference type="RefSeq" id="WP_345063117.1">
    <property type="nucleotide sequence ID" value="NZ_BAABGR010000002.1"/>
</dbReference>
<sequence length="154" mass="18122">MNNTPKSFQTTLIFHSPKRKIFESLTQHINLWWSEQFEGNAQYPGQKFTVRFGSNIYKNIEVIERTEQKIVWHVIDAYLDFPDLSDKQEWIDTYIVWKIAEVEGIALVELTHEGLHREMECYGLCVSGWHSFLYSFEKFITTGIGAPFQLEEVP</sequence>
<protein>
    <recommendedName>
        <fullName evidence="3">Activator of Hsp90 ATPase homolog 1-like protein</fullName>
    </recommendedName>
</protein>
<name>A0ABP8QV40_9SPHI</name>
<dbReference type="InterPro" id="IPR023393">
    <property type="entry name" value="START-like_dom_sf"/>
</dbReference>
<accession>A0ABP8QV40</accession>
<comment type="caution">
    <text evidence="1">The sequence shown here is derived from an EMBL/GenBank/DDBJ whole genome shotgun (WGS) entry which is preliminary data.</text>
</comment>
<dbReference type="Proteomes" id="UP001500394">
    <property type="component" value="Unassembled WGS sequence"/>
</dbReference>
<dbReference type="EMBL" id="BAABGR010000002">
    <property type="protein sequence ID" value="GAA4510006.1"/>
    <property type="molecule type" value="Genomic_DNA"/>
</dbReference>
<keyword evidence="2" id="KW-1185">Reference proteome</keyword>
<evidence type="ECO:0000313" key="1">
    <source>
        <dbReference type="EMBL" id="GAA4510006.1"/>
    </source>
</evidence>
<proteinExistence type="predicted"/>
<evidence type="ECO:0000313" key="2">
    <source>
        <dbReference type="Proteomes" id="UP001500394"/>
    </source>
</evidence>
<organism evidence="1 2">
    <name type="scientific">Sphingobacterium thermophilum</name>
    <dbReference type="NCBI Taxonomy" id="768534"/>
    <lineage>
        <taxon>Bacteria</taxon>
        <taxon>Pseudomonadati</taxon>
        <taxon>Bacteroidota</taxon>
        <taxon>Sphingobacteriia</taxon>
        <taxon>Sphingobacteriales</taxon>
        <taxon>Sphingobacteriaceae</taxon>
        <taxon>Sphingobacterium</taxon>
    </lineage>
</organism>